<accession>A0A0C3GMP8</accession>
<reference evidence="8" key="2">
    <citation type="submission" date="2015-01" db="EMBL/GenBank/DDBJ databases">
        <title>Evolutionary Origins and Diversification of the Mycorrhizal Mutualists.</title>
        <authorList>
            <consortium name="DOE Joint Genome Institute"/>
            <consortium name="Mycorrhizal Genomics Consortium"/>
            <person name="Kohler A."/>
            <person name="Kuo A."/>
            <person name="Nagy L.G."/>
            <person name="Floudas D."/>
            <person name="Copeland A."/>
            <person name="Barry K.W."/>
            <person name="Cichocki N."/>
            <person name="Veneault-Fourrey C."/>
            <person name="LaButti K."/>
            <person name="Lindquist E.A."/>
            <person name="Lipzen A."/>
            <person name="Lundell T."/>
            <person name="Morin E."/>
            <person name="Murat C."/>
            <person name="Riley R."/>
            <person name="Ohm R."/>
            <person name="Sun H."/>
            <person name="Tunlid A."/>
            <person name="Henrissat B."/>
            <person name="Grigoriev I.V."/>
            <person name="Hibbett D.S."/>
            <person name="Martin F."/>
        </authorList>
    </citation>
    <scope>NUCLEOTIDE SEQUENCE [LARGE SCALE GENOMIC DNA]</scope>
    <source>
        <strain evidence="8">F 1598</strain>
    </source>
</reference>
<evidence type="ECO:0000256" key="4">
    <source>
        <dbReference type="ARBA" id="ARBA00022833"/>
    </source>
</evidence>
<dbReference type="GO" id="GO:0008270">
    <property type="term" value="F:zinc ion binding"/>
    <property type="evidence" value="ECO:0007669"/>
    <property type="project" value="UniProtKB-KW"/>
</dbReference>
<dbReference type="GO" id="GO:0006904">
    <property type="term" value="P:vesicle docking involved in exocytosis"/>
    <property type="evidence" value="ECO:0007669"/>
    <property type="project" value="TreeGrafter"/>
</dbReference>
<name>A0A0C3GMP8_PILCF</name>
<keyword evidence="8" id="KW-1185">Reference proteome</keyword>
<dbReference type="GO" id="GO:0030897">
    <property type="term" value="C:HOPS complex"/>
    <property type="evidence" value="ECO:0007669"/>
    <property type="project" value="TreeGrafter"/>
</dbReference>
<evidence type="ECO:0000256" key="1">
    <source>
        <dbReference type="ARBA" id="ARBA00004370"/>
    </source>
</evidence>
<dbReference type="PANTHER" id="PTHR23323:SF24">
    <property type="entry name" value="VACUOLAR PROTEIN SORTING-ASSOCIATED PROTEIN 11 HOMOLOG"/>
    <property type="match status" value="1"/>
</dbReference>
<dbReference type="GO" id="GO:0048284">
    <property type="term" value="P:organelle fusion"/>
    <property type="evidence" value="ECO:0007669"/>
    <property type="project" value="TreeGrafter"/>
</dbReference>
<dbReference type="PANTHER" id="PTHR23323">
    <property type="entry name" value="VACUOLAR PROTEIN SORTING-ASSOCIATED PROTEIN"/>
    <property type="match status" value="1"/>
</dbReference>
<dbReference type="AlphaFoldDB" id="A0A0C3GMP8"/>
<dbReference type="HOGENOM" id="CLU_1129438_0_0_1"/>
<keyword evidence="3" id="KW-0863">Zinc-finger</keyword>
<gene>
    <name evidence="7" type="ORF">PILCRDRAFT_913</name>
</gene>
<keyword evidence="4" id="KW-0862">Zinc</keyword>
<proteinExistence type="predicted"/>
<dbReference type="Proteomes" id="UP000054166">
    <property type="component" value="Unassembled WGS sequence"/>
</dbReference>
<dbReference type="EMBL" id="KN832971">
    <property type="protein sequence ID" value="KIM91806.1"/>
    <property type="molecule type" value="Genomic_DNA"/>
</dbReference>
<evidence type="ECO:0000313" key="7">
    <source>
        <dbReference type="EMBL" id="KIM91806.1"/>
    </source>
</evidence>
<evidence type="ECO:0000313" key="8">
    <source>
        <dbReference type="Proteomes" id="UP000054166"/>
    </source>
</evidence>
<comment type="subcellular location">
    <subcellularLocation>
        <location evidence="1">Membrane</location>
    </subcellularLocation>
</comment>
<dbReference type="GO" id="GO:0007033">
    <property type="term" value="P:vacuole organization"/>
    <property type="evidence" value="ECO:0007669"/>
    <property type="project" value="TreeGrafter"/>
</dbReference>
<organism evidence="7 8">
    <name type="scientific">Piloderma croceum (strain F 1598)</name>
    <dbReference type="NCBI Taxonomy" id="765440"/>
    <lineage>
        <taxon>Eukaryota</taxon>
        <taxon>Fungi</taxon>
        <taxon>Dikarya</taxon>
        <taxon>Basidiomycota</taxon>
        <taxon>Agaricomycotina</taxon>
        <taxon>Agaricomycetes</taxon>
        <taxon>Agaricomycetidae</taxon>
        <taxon>Atheliales</taxon>
        <taxon>Atheliaceae</taxon>
        <taxon>Piloderma</taxon>
    </lineage>
</organism>
<sequence length="246" mass="27709">MTRIKTDGEKDNLYLFIVTTSRVFSYQASDRVEISLSRGRKLFYMCGVEDRGTYYAYGGSKSYYLVIASLLFILSVSASATARNFVCMTDLPAGSNITKVTVFLGDKLVAFSGTFEAAVREIVSCLAEKPTSAKLDMLSHKSQQVLTLNMAKSQQLEESSVADIHQQYEDSFYTKGHYDAQIVKTGRQPSYVIPENNIPAPKRIYPRRHLQNISKDAKLLEPLIPICHSSLEHRNSYVRKNIVIEI</sequence>
<evidence type="ECO:0000256" key="3">
    <source>
        <dbReference type="ARBA" id="ARBA00022771"/>
    </source>
</evidence>
<evidence type="ECO:0000256" key="5">
    <source>
        <dbReference type="ARBA" id="ARBA00023136"/>
    </source>
</evidence>
<dbReference type="GO" id="GO:0030674">
    <property type="term" value="F:protein-macromolecule adaptor activity"/>
    <property type="evidence" value="ECO:0007669"/>
    <property type="project" value="TreeGrafter"/>
</dbReference>
<feature type="transmembrane region" description="Helical" evidence="6">
    <location>
        <begin position="63"/>
        <end position="82"/>
    </location>
</feature>
<evidence type="ECO:0000256" key="2">
    <source>
        <dbReference type="ARBA" id="ARBA00022723"/>
    </source>
</evidence>
<keyword evidence="6" id="KW-1133">Transmembrane helix</keyword>
<dbReference type="InParanoid" id="A0A0C3GMP8"/>
<dbReference type="STRING" id="765440.A0A0C3GMP8"/>
<protein>
    <submittedName>
        <fullName evidence="7">Uncharacterized protein</fullName>
    </submittedName>
</protein>
<keyword evidence="5 6" id="KW-0472">Membrane</keyword>
<reference evidence="7 8" key="1">
    <citation type="submission" date="2014-04" db="EMBL/GenBank/DDBJ databases">
        <authorList>
            <consortium name="DOE Joint Genome Institute"/>
            <person name="Kuo A."/>
            <person name="Tarkka M."/>
            <person name="Buscot F."/>
            <person name="Kohler A."/>
            <person name="Nagy L.G."/>
            <person name="Floudas D."/>
            <person name="Copeland A."/>
            <person name="Barry K.W."/>
            <person name="Cichocki N."/>
            <person name="Veneault-Fourrey C."/>
            <person name="LaButti K."/>
            <person name="Lindquist E.A."/>
            <person name="Lipzen A."/>
            <person name="Lundell T."/>
            <person name="Morin E."/>
            <person name="Murat C."/>
            <person name="Sun H."/>
            <person name="Tunlid A."/>
            <person name="Henrissat B."/>
            <person name="Grigoriev I.V."/>
            <person name="Hibbett D.S."/>
            <person name="Martin F."/>
            <person name="Nordberg H.P."/>
            <person name="Cantor M.N."/>
            <person name="Hua S.X."/>
        </authorList>
    </citation>
    <scope>NUCLEOTIDE SEQUENCE [LARGE SCALE GENOMIC DNA]</scope>
    <source>
        <strain evidence="7 8">F 1598</strain>
    </source>
</reference>
<keyword evidence="2" id="KW-0479">Metal-binding</keyword>
<keyword evidence="6" id="KW-0812">Transmembrane</keyword>
<evidence type="ECO:0000256" key="6">
    <source>
        <dbReference type="SAM" id="Phobius"/>
    </source>
</evidence>
<dbReference type="GO" id="GO:0007032">
    <property type="term" value="P:endosome organization"/>
    <property type="evidence" value="ECO:0007669"/>
    <property type="project" value="TreeGrafter"/>
</dbReference>
<dbReference type="OrthoDB" id="26184at2759"/>
<dbReference type="GO" id="GO:0005768">
    <property type="term" value="C:endosome"/>
    <property type="evidence" value="ECO:0007669"/>
    <property type="project" value="TreeGrafter"/>
</dbReference>